<feature type="region of interest" description="Disordered" evidence="1">
    <location>
        <begin position="444"/>
        <end position="472"/>
    </location>
</feature>
<evidence type="ECO:0000256" key="1">
    <source>
        <dbReference type="SAM" id="MobiDB-lite"/>
    </source>
</evidence>
<feature type="transmembrane region" description="Helical" evidence="2">
    <location>
        <begin position="349"/>
        <end position="368"/>
    </location>
</feature>
<reference evidence="4" key="1">
    <citation type="journal article" date="2020" name="Stud. Mycol.">
        <title>101 Dothideomycetes genomes: a test case for predicting lifestyles and emergence of pathogens.</title>
        <authorList>
            <person name="Haridas S."/>
            <person name="Albert R."/>
            <person name="Binder M."/>
            <person name="Bloem J."/>
            <person name="Labutti K."/>
            <person name="Salamov A."/>
            <person name="Andreopoulos B."/>
            <person name="Baker S."/>
            <person name="Barry K."/>
            <person name="Bills G."/>
            <person name="Bluhm B."/>
            <person name="Cannon C."/>
            <person name="Castanera R."/>
            <person name="Culley D."/>
            <person name="Daum C."/>
            <person name="Ezra D."/>
            <person name="Gonzalez J."/>
            <person name="Henrissat B."/>
            <person name="Kuo A."/>
            <person name="Liang C."/>
            <person name="Lipzen A."/>
            <person name="Lutzoni F."/>
            <person name="Magnuson J."/>
            <person name="Mondo S."/>
            <person name="Nolan M."/>
            <person name="Ohm R."/>
            <person name="Pangilinan J."/>
            <person name="Park H.-J."/>
            <person name="Ramirez L."/>
            <person name="Alfaro M."/>
            <person name="Sun H."/>
            <person name="Tritt A."/>
            <person name="Yoshinaga Y."/>
            <person name="Zwiers L.-H."/>
            <person name="Turgeon B."/>
            <person name="Goodwin S."/>
            <person name="Spatafora J."/>
            <person name="Crous P."/>
            <person name="Grigoriev I."/>
        </authorList>
    </citation>
    <scope>NUCLEOTIDE SEQUENCE</scope>
    <source>
        <strain evidence="4">CBS 675.92</strain>
    </source>
</reference>
<dbReference type="GO" id="GO:0031965">
    <property type="term" value="C:nuclear membrane"/>
    <property type="evidence" value="ECO:0007669"/>
    <property type="project" value="InterPro"/>
</dbReference>
<dbReference type="SMART" id="SM01042">
    <property type="entry name" value="Brr6_like_C_C"/>
    <property type="match status" value="1"/>
</dbReference>
<feature type="region of interest" description="Disordered" evidence="1">
    <location>
        <begin position="1"/>
        <end position="207"/>
    </location>
</feature>
<accession>A0A6A5TPE5</accession>
<dbReference type="Proteomes" id="UP000800035">
    <property type="component" value="Unassembled WGS sequence"/>
</dbReference>
<feature type="compositionally biased region" description="Polar residues" evidence="1">
    <location>
        <begin position="16"/>
        <end position="36"/>
    </location>
</feature>
<keyword evidence="2" id="KW-0472">Membrane</keyword>
<dbReference type="Pfam" id="PF10104">
    <property type="entry name" value="Brr6_like_C_C"/>
    <property type="match status" value="1"/>
</dbReference>
<evidence type="ECO:0000256" key="2">
    <source>
        <dbReference type="SAM" id="Phobius"/>
    </source>
</evidence>
<keyword evidence="5" id="KW-1185">Reference proteome</keyword>
<sequence length="472" mass="52628">MSRHRQSTTPMDFEWDNSTGRVDTNSPWITAQQQQSAKKRTHSVLDSPSKNPFTTPNRPQLREANGQHYLFSSGQRPLPSIPAHVSAWEPRTPQSVVDFSSGGETPNTPAQDSDAATPDTQLASRMGSLSHGGEKGQRKSKRESIMNFFGRSSPSPNKDERDREREKRAYSKKAENRVMKRRSKRSKHAIAEDYDSDNEPGGMRNNTTLVEQPRPAIGILASIPGVLSWVEAHPHLPMVLSYYMQFIVNAILGLTFLYIIYSALSAIINDVNFEASLMENEIRHQIALCFDDYNKNRCGSNPPPALVNLCQEWLYCTQKDVKRIARASVGAKAGAKILNSFTEEFSYKSMLFTAIVLFGGFNLSNWAFNRIRKEQPYPAQQHQHQQQIFDYPPATPQRQLSGGYAGMIDQQNGWQTPTPYGTPYAGSVHRPLLQHASQSLPVLPGGSAEDVGVGDAGTVRGSPVKKGWIGRR</sequence>
<keyword evidence="2" id="KW-0812">Transmembrane</keyword>
<feature type="compositionally biased region" description="Polar residues" evidence="1">
    <location>
        <begin position="44"/>
        <end position="58"/>
    </location>
</feature>
<name>A0A6A5TPE5_9PLEO</name>
<gene>
    <name evidence="4" type="ORF">CC80DRAFT_494457</name>
</gene>
<dbReference type="InterPro" id="IPR018767">
    <property type="entry name" value="Brl1/Brr6_dom"/>
</dbReference>
<dbReference type="PANTHER" id="PTHR28136">
    <property type="entry name" value="NUCLEUS EXPORT PROTEIN BRR6"/>
    <property type="match status" value="1"/>
</dbReference>
<evidence type="ECO:0000313" key="4">
    <source>
        <dbReference type="EMBL" id="KAF1953562.1"/>
    </source>
</evidence>
<dbReference type="PANTHER" id="PTHR28136:SF1">
    <property type="entry name" value="NUCLEUS EXPORT PROTEIN BRL1"/>
    <property type="match status" value="1"/>
</dbReference>
<dbReference type="EMBL" id="ML977003">
    <property type="protein sequence ID" value="KAF1953562.1"/>
    <property type="molecule type" value="Genomic_DNA"/>
</dbReference>
<proteinExistence type="predicted"/>
<feature type="compositionally biased region" description="Polar residues" evidence="1">
    <location>
        <begin position="92"/>
        <end position="111"/>
    </location>
</feature>
<feature type="transmembrane region" description="Helical" evidence="2">
    <location>
        <begin position="246"/>
        <end position="268"/>
    </location>
</feature>
<evidence type="ECO:0000313" key="5">
    <source>
        <dbReference type="Proteomes" id="UP000800035"/>
    </source>
</evidence>
<dbReference type="GO" id="GO:0006998">
    <property type="term" value="P:nuclear envelope organization"/>
    <property type="evidence" value="ECO:0007669"/>
    <property type="project" value="InterPro"/>
</dbReference>
<evidence type="ECO:0000259" key="3">
    <source>
        <dbReference type="SMART" id="SM01042"/>
    </source>
</evidence>
<protein>
    <recommendedName>
        <fullName evidence="3">Brl1/Brr6 domain-containing protein</fullName>
    </recommendedName>
</protein>
<keyword evidence="2" id="KW-1133">Transmembrane helix</keyword>
<dbReference type="InterPro" id="IPR040202">
    <property type="entry name" value="Brl1/Brr6"/>
</dbReference>
<feature type="domain" description="Brl1/Brr6" evidence="3">
    <location>
        <begin position="240"/>
        <end position="372"/>
    </location>
</feature>
<feature type="compositionally biased region" description="Basic residues" evidence="1">
    <location>
        <begin position="179"/>
        <end position="188"/>
    </location>
</feature>
<organism evidence="4 5">
    <name type="scientific">Byssothecium circinans</name>
    <dbReference type="NCBI Taxonomy" id="147558"/>
    <lineage>
        <taxon>Eukaryota</taxon>
        <taxon>Fungi</taxon>
        <taxon>Dikarya</taxon>
        <taxon>Ascomycota</taxon>
        <taxon>Pezizomycotina</taxon>
        <taxon>Dothideomycetes</taxon>
        <taxon>Pleosporomycetidae</taxon>
        <taxon>Pleosporales</taxon>
        <taxon>Massarineae</taxon>
        <taxon>Massarinaceae</taxon>
        <taxon>Byssothecium</taxon>
    </lineage>
</organism>
<feature type="compositionally biased region" description="Basic and acidic residues" evidence="1">
    <location>
        <begin position="157"/>
        <end position="178"/>
    </location>
</feature>
<dbReference type="AlphaFoldDB" id="A0A6A5TPE5"/>
<dbReference type="GO" id="GO:0055088">
    <property type="term" value="P:lipid homeostasis"/>
    <property type="evidence" value="ECO:0007669"/>
    <property type="project" value="InterPro"/>
</dbReference>
<dbReference type="OrthoDB" id="5961at2759"/>